<dbReference type="OrthoDB" id="1735925at2759"/>
<proteinExistence type="inferred from homology"/>
<evidence type="ECO:0000256" key="2">
    <source>
        <dbReference type="ARBA" id="ARBA00023186"/>
    </source>
</evidence>
<comment type="caution">
    <text evidence="3">The sequence shown here is derived from an EMBL/GenBank/DDBJ whole genome shotgun (WGS) entry which is preliminary data.</text>
</comment>
<accession>A0A843X1Q8</accession>
<dbReference type="GO" id="GO:0042026">
    <property type="term" value="P:protein refolding"/>
    <property type="evidence" value="ECO:0007669"/>
    <property type="project" value="InterPro"/>
</dbReference>
<sequence>MKLDKGYISPYFITDQKNQKCELENPLILIHEKKISSINVVFKVLELALKGVFCFEVKTRSAIGILMSEDKEKVVMGK</sequence>
<evidence type="ECO:0000313" key="4">
    <source>
        <dbReference type="Proteomes" id="UP000652761"/>
    </source>
</evidence>
<keyword evidence="4" id="KW-1185">Reference proteome</keyword>
<dbReference type="InterPro" id="IPR001844">
    <property type="entry name" value="Cpn60/GroEL"/>
</dbReference>
<evidence type="ECO:0000256" key="1">
    <source>
        <dbReference type="ARBA" id="ARBA00006607"/>
    </source>
</evidence>
<dbReference type="Gene3D" id="3.50.7.10">
    <property type="entry name" value="GroEL"/>
    <property type="match status" value="1"/>
</dbReference>
<gene>
    <name evidence="3" type="ORF">Taro_047903</name>
</gene>
<dbReference type="PANTHER" id="PTHR45633">
    <property type="entry name" value="60 KDA HEAT SHOCK PROTEIN, MITOCHONDRIAL"/>
    <property type="match status" value="1"/>
</dbReference>
<dbReference type="Proteomes" id="UP000652761">
    <property type="component" value="Unassembled WGS sequence"/>
</dbReference>
<dbReference type="SUPFAM" id="SSF52029">
    <property type="entry name" value="GroEL apical domain-like"/>
    <property type="match status" value="1"/>
</dbReference>
<keyword evidence="2" id="KW-0143">Chaperone</keyword>
<dbReference type="AlphaFoldDB" id="A0A843X1Q8"/>
<protein>
    <submittedName>
        <fullName evidence="3">Uncharacterized protein</fullName>
    </submittedName>
</protein>
<dbReference type="InterPro" id="IPR027409">
    <property type="entry name" value="GroEL-like_apical_dom_sf"/>
</dbReference>
<reference evidence="3" key="1">
    <citation type="submission" date="2017-07" db="EMBL/GenBank/DDBJ databases">
        <title>Taro Niue Genome Assembly and Annotation.</title>
        <authorList>
            <person name="Atibalentja N."/>
            <person name="Keating K."/>
            <person name="Fields C.J."/>
        </authorList>
    </citation>
    <scope>NUCLEOTIDE SEQUENCE</scope>
    <source>
        <strain evidence="3">Niue_2</strain>
        <tissue evidence="3">Leaf</tissue>
    </source>
</reference>
<dbReference type="GO" id="GO:0140662">
    <property type="term" value="F:ATP-dependent protein folding chaperone"/>
    <property type="evidence" value="ECO:0007669"/>
    <property type="project" value="InterPro"/>
</dbReference>
<evidence type="ECO:0000313" key="3">
    <source>
        <dbReference type="EMBL" id="MQM14967.1"/>
    </source>
</evidence>
<dbReference type="EMBL" id="NMUH01006305">
    <property type="protein sequence ID" value="MQM14967.1"/>
    <property type="molecule type" value="Genomic_DNA"/>
</dbReference>
<name>A0A843X1Q8_COLES</name>
<feature type="non-terminal residue" evidence="3">
    <location>
        <position position="1"/>
    </location>
</feature>
<organism evidence="3 4">
    <name type="scientific">Colocasia esculenta</name>
    <name type="common">Wild taro</name>
    <name type="synonym">Arum esculentum</name>
    <dbReference type="NCBI Taxonomy" id="4460"/>
    <lineage>
        <taxon>Eukaryota</taxon>
        <taxon>Viridiplantae</taxon>
        <taxon>Streptophyta</taxon>
        <taxon>Embryophyta</taxon>
        <taxon>Tracheophyta</taxon>
        <taxon>Spermatophyta</taxon>
        <taxon>Magnoliopsida</taxon>
        <taxon>Liliopsida</taxon>
        <taxon>Araceae</taxon>
        <taxon>Aroideae</taxon>
        <taxon>Colocasieae</taxon>
        <taxon>Colocasia</taxon>
    </lineage>
</organism>
<comment type="similarity">
    <text evidence="1">Belongs to the chaperonin (HSP60) family.</text>
</comment>